<protein>
    <submittedName>
        <fullName evidence="1">Thioester dehydrase family protein</fullName>
    </submittedName>
</protein>
<sequence length="143" mass="16376">MNQGDIILMLIAVLIVGAVIKQQLGKVTQKIDNEELNPDFSYYADFCNAIDQKLSWLKELVQNGEINDISDKDKLLENIANFSKELVFIQTMNTNRNKQIWEEKLFGFLSKVDDFVISNLKDAEAISQKIKEDLKAEFDKLSS</sequence>
<reference evidence="3 4" key="1">
    <citation type="submission" date="2015-11" db="EMBL/GenBank/DDBJ databases">
        <authorList>
            <consortium name="Pathogen Informatics"/>
        </authorList>
    </citation>
    <scope>NUCLEOTIDE SEQUENCE [LARGE SCALE GENOMIC DNA]</scope>
    <source>
        <strain evidence="1 3">006A-0059</strain>
        <strain evidence="2 4">006A-0191</strain>
    </source>
</reference>
<dbReference type="EMBL" id="FAUW01000002">
    <property type="protein sequence ID" value="CUU76352.1"/>
    <property type="molecule type" value="Genomic_DNA"/>
</dbReference>
<dbReference type="AlphaFoldDB" id="A0A0S4R7G2"/>
<evidence type="ECO:0000313" key="4">
    <source>
        <dbReference type="Proteomes" id="UP000052257"/>
    </source>
</evidence>
<accession>A0A0S4R7G2</accession>
<accession>A0A9W5APD8</accession>
<evidence type="ECO:0000313" key="1">
    <source>
        <dbReference type="EMBL" id="CUU72944.1"/>
    </source>
</evidence>
<dbReference type="Proteomes" id="UP000052237">
    <property type="component" value="Unassembled WGS sequence"/>
</dbReference>
<proteinExistence type="predicted"/>
<comment type="caution">
    <text evidence="1">The sequence shown here is derived from an EMBL/GenBank/DDBJ whole genome shotgun (WGS) entry which is preliminary data.</text>
</comment>
<organism evidence="1 3">
    <name type="scientific">Campylobacter hyointestinalis subsp. hyointestinalis</name>
    <dbReference type="NCBI Taxonomy" id="91352"/>
    <lineage>
        <taxon>Bacteria</taxon>
        <taxon>Pseudomonadati</taxon>
        <taxon>Campylobacterota</taxon>
        <taxon>Epsilonproteobacteria</taxon>
        <taxon>Campylobacterales</taxon>
        <taxon>Campylobacteraceae</taxon>
        <taxon>Campylobacter</taxon>
    </lineage>
</organism>
<gene>
    <name evidence="1" type="ORF">ERS686654_00472</name>
    <name evidence="2" type="ORF">ERS739220_00750</name>
</gene>
<keyword evidence="3" id="KW-1185">Reference proteome</keyword>
<name>A0A0S4R7G2_CAMHY</name>
<dbReference type="Proteomes" id="UP000052257">
    <property type="component" value="Unassembled WGS sequence"/>
</dbReference>
<dbReference type="RefSeq" id="WP_034962770.1">
    <property type="nucleotide sequence ID" value="NZ_CBCRTP010000003.1"/>
</dbReference>
<dbReference type="EMBL" id="FAVB01000001">
    <property type="protein sequence ID" value="CUU72944.1"/>
    <property type="molecule type" value="Genomic_DNA"/>
</dbReference>
<dbReference type="GeneID" id="29474647"/>
<evidence type="ECO:0000313" key="3">
    <source>
        <dbReference type="Proteomes" id="UP000052237"/>
    </source>
</evidence>
<evidence type="ECO:0000313" key="2">
    <source>
        <dbReference type="EMBL" id="CUU76352.1"/>
    </source>
</evidence>